<organism evidence="1">
    <name type="scientific">Aegilops tauschii</name>
    <name type="common">Tausch's goatgrass</name>
    <name type="synonym">Aegilops squarrosa</name>
    <dbReference type="NCBI Taxonomy" id="37682"/>
    <lineage>
        <taxon>Eukaryota</taxon>
        <taxon>Viridiplantae</taxon>
        <taxon>Streptophyta</taxon>
        <taxon>Embryophyta</taxon>
        <taxon>Tracheophyta</taxon>
        <taxon>Spermatophyta</taxon>
        <taxon>Magnoliopsida</taxon>
        <taxon>Liliopsida</taxon>
        <taxon>Poales</taxon>
        <taxon>Poaceae</taxon>
        <taxon>BOP clade</taxon>
        <taxon>Pooideae</taxon>
        <taxon>Triticodae</taxon>
        <taxon>Triticeae</taxon>
        <taxon>Triticinae</taxon>
        <taxon>Aegilops</taxon>
    </lineage>
</organism>
<dbReference type="AlphaFoldDB" id="M8CDY7"/>
<proteinExistence type="predicted"/>
<name>M8CDY7_AEGTA</name>
<dbReference type="EnsemblPlants" id="EMT32398">
    <property type="protein sequence ID" value="EMT32398"/>
    <property type="gene ID" value="F775_32625"/>
</dbReference>
<dbReference type="FunFam" id="3.40.33.10:FF:000004">
    <property type="entry name" value="CAP, cysteine-rich secretory protein, antigen 5"/>
    <property type="match status" value="1"/>
</dbReference>
<dbReference type="PANTHER" id="PTHR10334">
    <property type="entry name" value="CYSTEINE-RICH SECRETORY PROTEIN-RELATED"/>
    <property type="match status" value="1"/>
</dbReference>
<protein>
    <submittedName>
        <fullName evidence="1">Pathogenesis-related protein PRMS</fullName>
    </submittedName>
</protein>
<evidence type="ECO:0000313" key="1">
    <source>
        <dbReference type="EnsemblPlants" id="EMT32398"/>
    </source>
</evidence>
<dbReference type="SUPFAM" id="SSF55797">
    <property type="entry name" value="PR-1-like"/>
    <property type="match status" value="1"/>
</dbReference>
<dbReference type="SMART" id="SM00198">
    <property type="entry name" value="SCP"/>
    <property type="match status" value="1"/>
</dbReference>
<sequence>MEYSPKIAALLLLALASAMVVVTAQNSPQDFVDPHNAARADVGVGPVTWDDNVAAYAQNYAEQRRGDCQLVHSGGQYGENIYGGRGGGADWTAADAVQAWVSEKQYYDHGSNSCSAPADKSCLHYTQERGSRGTLHPLESSHLGVELVVPHMTLAWRETDRLGDRCGRRVRSSCDAAVWW</sequence>
<dbReference type="InterPro" id="IPR035940">
    <property type="entry name" value="CAP_sf"/>
</dbReference>
<dbReference type="InterPro" id="IPR001283">
    <property type="entry name" value="CRISP-related"/>
</dbReference>
<reference evidence="1" key="1">
    <citation type="submission" date="2015-06" db="UniProtKB">
        <authorList>
            <consortium name="EnsemblPlants"/>
        </authorList>
    </citation>
    <scope>IDENTIFICATION</scope>
</reference>
<dbReference type="Gene3D" id="3.40.33.10">
    <property type="entry name" value="CAP"/>
    <property type="match status" value="1"/>
</dbReference>
<dbReference type="Pfam" id="PF00188">
    <property type="entry name" value="CAP"/>
    <property type="match status" value="1"/>
</dbReference>
<dbReference type="InterPro" id="IPR014044">
    <property type="entry name" value="CAP_dom"/>
</dbReference>
<accession>M8CDY7</accession>